<organism evidence="1 2">
    <name type="scientific">Opacimonas viscosa</name>
    <dbReference type="NCBI Taxonomy" id="2961944"/>
    <lineage>
        <taxon>Bacteria</taxon>
        <taxon>Pseudomonadati</taxon>
        <taxon>Pseudomonadota</taxon>
        <taxon>Gammaproteobacteria</taxon>
        <taxon>Alteromonadales</taxon>
        <taxon>Alteromonadaceae</taxon>
        <taxon>Opacimonas</taxon>
    </lineage>
</organism>
<evidence type="ECO:0000313" key="1">
    <source>
        <dbReference type="EMBL" id="MCP3427388.1"/>
    </source>
</evidence>
<protein>
    <submittedName>
        <fullName evidence="1">Uncharacterized protein</fullName>
    </submittedName>
</protein>
<evidence type="ECO:0000313" key="2">
    <source>
        <dbReference type="Proteomes" id="UP001165413"/>
    </source>
</evidence>
<comment type="caution">
    <text evidence="1">The sequence shown here is derived from an EMBL/GenBank/DDBJ whole genome shotgun (WGS) entry which is preliminary data.</text>
</comment>
<dbReference type="EMBL" id="JANATA010000001">
    <property type="protein sequence ID" value="MCP3427388.1"/>
    <property type="molecule type" value="Genomic_DNA"/>
</dbReference>
<dbReference type="RefSeq" id="WP_254097696.1">
    <property type="nucleotide sequence ID" value="NZ_JANATA010000001.1"/>
</dbReference>
<name>A0AA42BK60_9ALTE</name>
<gene>
    <name evidence="1" type="ORF">NLF92_00310</name>
</gene>
<sequence length="131" mass="15084">MRHLHHLAQHKIKSIESFENLDFLEHHSNHLKNVASTEPKTAQFSQKNYQHVPSKINPLIQKSSKETIATINAVNEYLKHSADILKTHPDIPQDIFIAAHHWISKCVSGALNYELDRINHKICNKGLTRIK</sequence>
<keyword evidence="2" id="KW-1185">Reference proteome</keyword>
<proteinExistence type="predicted"/>
<dbReference type="AlphaFoldDB" id="A0AA42BK60"/>
<accession>A0AA42BK60</accession>
<reference evidence="1" key="1">
    <citation type="submission" date="2022-07" db="EMBL/GenBank/DDBJ databases">
        <title>Characterization of the Novel Bacterium Alteromonas immobilis LMIT006 and Alteromonas gregis LMIT007.</title>
        <authorList>
            <person name="Lin X."/>
        </authorList>
    </citation>
    <scope>NUCLEOTIDE SEQUENCE</scope>
    <source>
        <strain evidence="1">LMIT007</strain>
    </source>
</reference>
<dbReference type="Proteomes" id="UP001165413">
    <property type="component" value="Unassembled WGS sequence"/>
</dbReference>